<dbReference type="Pfam" id="PF07986">
    <property type="entry name" value="TBCC"/>
    <property type="match status" value="1"/>
</dbReference>
<dbReference type="Gene3D" id="2.160.20.70">
    <property type="match status" value="1"/>
</dbReference>
<comment type="similarity">
    <text evidence="2">Belongs to the TBCC family.</text>
</comment>
<dbReference type="Gene3D" id="1.20.58.1250">
    <property type="entry name" value="Tubulin Binding Cofactor C, N-terminal domain"/>
    <property type="match status" value="1"/>
</dbReference>
<dbReference type="GO" id="GO:0005737">
    <property type="term" value="C:cytoplasm"/>
    <property type="evidence" value="ECO:0007669"/>
    <property type="project" value="UniProtKB-SubCell"/>
</dbReference>
<accession>A0AAX4K413</accession>
<dbReference type="InterPro" id="IPR038397">
    <property type="entry name" value="TBCC_N_sf"/>
</dbReference>
<dbReference type="EMBL" id="CP144107">
    <property type="protein sequence ID" value="WWC92302.1"/>
    <property type="molecule type" value="Genomic_DNA"/>
</dbReference>
<keyword evidence="4" id="KW-0007">Acetylation</keyword>
<dbReference type="InterPro" id="IPR031925">
    <property type="entry name" value="TBCC_N"/>
</dbReference>
<evidence type="ECO:0000256" key="3">
    <source>
        <dbReference type="ARBA" id="ARBA00022490"/>
    </source>
</evidence>
<comment type="subunit">
    <text evidence="5">Supercomplex made of cofactors A to E. Cofactors A and D function by capturing and stabilizing tubulin in a quasi-native conformation. Cofactor E binds to the cofactor D-tubulin complex; interaction with cofactor C then causes the release of tubulin polypeptides that are committed to the native state.</text>
</comment>
<dbReference type="InterPro" id="IPR027684">
    <property type="entry name" value="TBCC"/>
</dbReference>
<dbReference type="GO" id="GO:0007021">
    <property type="term" value="P:tubulin complex assembly"/>
    <property type="evidence" value="ECO:0007669"/>
    <property type="project" value="TreeGrafter"/>
</dbReference>
<dbReference type="PANTHER" id="PTHR15139:SF0">
    <property type="entry name" value="TUBULIN-SPECIFIC CHAPERONE C"/>
    <property type="match status" value="1"/>
</dbReference>
<organism evidence="8 9">
    <name type="scientific">Kwoniella dendrophila CBS 6074</name>
    <dbReference type="NCBI Taxonomy" id="1295534"/>
    <lineage>
        <taxon>Eukaryota</taxon>
        <taxon>Fungi</taxon>
        <taxon>Dikarya</taxon>
        <taxon>Basidiomycota</taxon>
        <taxon>Agaricomycotina</taxon>
        <taxon>Tremellomycetes</taxon>
        <taxon>Tremellales</taxon>
        <taxon>Cryptococcaceae</taxon>
        <taxon>Kwoniella</taxon>
    </lineage>
</organism>
<evidence type="ECO:0000313" key="8">
    <source>
        <dbReference type="EMBL" id="WWC92302.1"/>
    </source>
</evidence>
<dbReference type="Proteomes" id="UP001355207">
    <property type="component" value="Chromosome 10"/>
</dbReference>
<evidence type="ECO:0000256" key="1">
    <source>
        <dbReference type="ARBA" id="ARBA00004496"/>
    </source>
</evidence>
<evidence type="ECO:0000256" key="2">
    <source>
        <dbReference type="ARBA" id="ARBA00008848"/>
    </source>
</evidence>
<protein>
    <recommendedName>
        <fullName evidence="7">C-CAP/cofactor C-like domain-containing protein</fullName>
    </recommendedName>
</protein>
<keyword evidence="9" id="KW-1185">Reference proteome</keyword>
<comment type="subcellular location">
    <subcellularLocation>
        <location evidence="1">Cytoplasm</location>
    </subcellularLocation>
</comment>
<reference evidence="8 9" key="1">
    <citation type="submission" date="2024-01" db="EMBL/GenBank/DDBJ databases">
        <title>Comparative genomics of Cryptococcus and Kwoniella reveals pathogenesis evolution and contrasting modes of karyotype evolution via chromosome fusion or intercentromeric recombination.</title>
        <authorList>
            <person name="Coelho M.A."/>
            <person name="David-Palma M."/>
            <person name="Shea T."/>
            <person name="Bowers K."/>
            <person name="McGinley-Smith S."/>
            <person name="Mohammad A.W."/>
            <person name="Gnirke A."/>
            <person name="Yurkov A.M."/>
            <person name="Nowrousian M."/>
            <person name="Sun S."/>
            <person name="Cuomo C.A."/>
            <person name="Heitman J."/>
        </authorList>
    </citation>
    <scope>NUCLEOTIDE SEQUENCE [LARGE SCALE GENOMIC DNA]</scope>
    <source>
        <strain evidence="8 9">CBS 6074</strain>
    </source>
</reference>
<dbReference type="Pfam" id="PF16752">
    <property type="entry name" value="TBCC_N"/>
    <property type="match status" value="1"/>
</dbReference>
<dbReference type="GO" id="GO:0015631">
    <property type="term" value="F:tubulin binding"/>
    <property type="evidence" value="ECO:0007669"/>
    <property type="project" value="InterPro"/>
</dbReference>
<feature type="region of interest" description="Disordered" evidence="6">
    <location>
        <begin position="92"/>
        <end position="154"/>
    </location>
</feature>
<dbReference type="GeneID" id="91097925"/>
<dbReference type="PROSITE" id="PS51329">
    <property type="entry name" value="C_CAP_COFACTOR_C"/>
    <property type="match status" value="1"/>
</dbReference>
<feature type="compositionally biased region" description="Low complexity" evidence="6">
    <location>
        <begin position="130"/>
        <end position="152"/>
    </location>
</feature>
<evidence type="ECO:0000313" key="9">
    <source>
        <dbReference type="Proteomes" id="UP001355207"/>
    </source>
</evidence>
<dbReference type="PANTHER" id="PTHR15139">
    <property type="entry name" value="TUBULIN FOLDING COFACTOR C"/>
    <property type="match status" value="1"/>
</dbReference>
<evidence type="ECO:0000256" key="5">
    <source>
        <dbReference type="ARBA" id="ARBA00026055"/>
    </source>
</evidence>
<evidence type="ECO:0000256" key="6">
    <source>
        <dbReference type="SAM" id="MobiDB-lite"/>
    </source>
</evidence>
<dbReference type="RefSeq" id="XP_066079064.1">
    <property type="nucleotide sequence ID" value="XM_066222967.1"/>
</dbReference>
<dbReference type="GO" id="GO:0007023">
    <property type="term" value="P:post-chaperonin tubulin folding pathway"/>
    <property type="evidence" value="ECO:0007669"/>
    <property type="project" value="InterPro"/>
</dbReference>
<feature type="compositionally biased region" description="Polar residues" evidence="6">
    <location>
        <begin position="92"/>
        <end position="112"/>
    </location>
</feature>
<dbReference type="InterPro" id="IPR012945">
    <property type="entry name" value="Tubulin-bd_cofactor_C_dom"/>
</dbReference>
<dbReference type="InterPro" id="IPR016098">
    <property type="entry name" value="CAP/MinC_C"/>
</dbReference>
<proteinExistence type="inferred from homology"/>
<sequence length="349" mass="38633">MTNISIEQSNEFHLYFQEQRQDIQTSLNDSSSSSTNDLSGITQKISSLRLEVDQISSSLPIYDRVKYDKQITELEQNLSSIKLKDKPKSKFTFNKTHKSSNSANTRTSTPISSHLDIQPKSTASKPPSQPVLSGSSLSSSSSPTSHTISNLSNQLITPPNNVSGTYTISLSNLQNCIIDLRSTLEAKQDDLTTEIAQPRLTAIHAKFLERCILISPIMKGSALLDEVKDSLLVLGCQQFRIHSSSNTTILLNVQSLPVIEHSKSLRFGSYPDFMIDSVVTDIDNQKNHLKVQDFDWPLPSPSPNWSAIPNTDAFGSILSDKILDKSDNLGSNETVEQILDEVLVKVEKI</sequence>
<keyword evidence="3" id="KW-0963">Cytoplasm</keyword>
<gene>
    <name evidence="8" type="ORF">L201_007256</name>
</gene>
<name>A0AAX4K413_9TREE</name>
<evidence type="ECO:0000256" key="4">
    <source>
        <dbReference type="ARBA" id="ARBA00022990"/>
    </source>
</evidence>
<evidence type="ECO:0000259" key="7">
    <source>
        <dbReference type="PROSITE" id="PS51329"/>
    </source>
</evidence>
<feature type="domain" description="C-CAP/cofactor C-like" evidence="7">
    <location>
        <begin position="159"/>
        <end position="296"/>
    </location>
</feature>
<dbReference type="InterPro" id="IPR017901">
    <property type="entry name" value="C-CAP_CF_C-like"/>
</dbReference>
<dbReference type="AlphaFoldDB" id="A0AAX4K413"/>